<dbReference type="KEGG" id="ara:Arad_4470"/>
<evidence type="ECO:0000313" key="3">
    <source>
        <dbReference type="Proteomes" id="UP000001600"/>
    </source>
</evidence>
<name>B9JCR5_RHIR8</name>
<sequence>MAAGHMVYSAAYIMPAPKLGFVRKHANHLALIKMMMDDRLPAKIAKAAALRHVFDLLVLYPGLGRFLAFQYAIDLNDSSMLDFDESDFVIAGPGALDGIAKYFVDTGRLSAEDIICEVTDRQVAAFKRLKLDFKGLGNRLLQPIDCQNLFCEISKYTHAAAWPALPPANGRALSLSRL</sequence>
<reference evidence="2 3" key="1">
    <citation type="journal article" date="2009" name="J. Bacteriol.">
        <title>Genome sequences of three Agrobacterium biovars help elucidate the evolution of multichromosome genomes in bacteria.</title>
        <authorList>
            <person name="Slater S.C."/>
            <person name="Goldman B.S."/>
            <person name="Goodner B."/>
            <person name="Setubal J.C."/>
            <person name="Farrand S.K."/>
            <person name="Nester E.W."/>
            <person name="Burr T.J."/>
            <person name="Banta L."/>
            <person name="Dickerman A.W."/>
            <person name="Paulsen I."/>
            <person name="Otten L."/>
            <person name="Suen G."/>
            <person name="Welch R."/>
            <person name="Almeida N.F."/>
            <person name="Arnold F."/>
            <person name="Burton O.T."/>
            <person name="Du Z."/>
            <person name="Ewing A."/>
            <person name="Godsy E."/>
            <person name="Heisel S."/>
            <person name="Houmiel K.L."/>
            <person name="Jhaveri J."/>
            <person name="Lu J."/>
            <person name="Miller N.M."/>
            <person name="Norton S."/>
            <person name="Chen Q."/>
            <person name="Phoolcharoen W."/>
            <person name="Ohlin V."/>
            <person name="Ondrusek D."/>
            <person name="Pride N."/>
            <person name="Stricklin S.L."/>
            <person name="Sun J."/>
            <person name="Wheeler C."/>
            <person name="Wilson L."/>
            <person name="Zhu H."/>
            <person name="Wood D.W."/>
        </authorList>
    </citation>
    <scope>NUCLEOTIDE SEQUENCE [LARGE SCALE GENOMIC DNA]</scope>
    <source>
        <strain evidence="3">K84 / ATCC BAA-868</strain>
    </source>
</reference>
<dbReference type="HOGENOM" id="CLU_1507565_0_0_5"/>
<gene>
    <name evidence="2" type="ordered locus">Arad_4470</name>
</gene>
<feature type="domain" description="5-hmdU DNA kinase helical" evidence="1">
    <location>
        <begin position="2"/>
        <end position="160"/>
    </location>
</feature>
<dbReference type="EMBL" id="CP000628">
    <property type="protein sequence ID" value="ACM28176.1"/>
    <property type="molecule type" value="Genomic_DNA"/>
</dbReference>
<dbReference type="Pfam" id="PF18723">
    <property type="entry name" value="HMUDK_hel"/>
    <property type="match status" value="1"/>
</dbReference>
<dbReference type="STRING" id="311403.Arad_4470"/>
<dbReference type="eggNOG" id="ENOG502Z83J">
    <property type="taxonomic scope" value="Bacteria"/>
</dbReference>
<dbReference type="AlphaFoldDB" id="B9JCR5"/>
<proteinExistence type="predicted"/>
<accession>B9JCR5</accession>
<evidence type="ECO:0000259" key="1">
    <source>
        <dbReference type="Pfam" id="PF18723"/>
    </source>
</evidence>
<dbReference type="InterPro" id="IPR040684">
    <property type="entry name" value="HMUDK_hel"/>
</dbReference>
<dbReference type="Proteomes" id="UP000001600">
    <property type="component" value="Chromosome 1"/>
</dbReference>
<protein>
    <recommendedName>
        <fullName evidence="1">5-hmdU DNA kinase helical domain-containing protein</fullName>
    </recommendedName>
</protein>
<evidence type="ECO:0000313" key="2">
    <source>
        <dbReference type="EMBL" id="ACM28176.1"/>
    </source>
</evidence>
<organism evidence="2 3">
    <name type="scientific">Rhizobium rhizogenes (strain K84 / ATCC BAA-868)</name>
    <name type="common">Agrobacterium radiobacter</name>
    <dbReference type="NCBI Taxonomy" id="311403"/>
    <lineage>
        <taxon>Bacteria</taxon>
        <taxon>Pseudomonadati</taxon>
        <taxon>Pseudomonadota</taxon>
        <taxon>Alphaproteobacteria</taxon>
        <taxon>Hyphomicrobiales</taxon>
        <taxon>Rhizobiaceae</taxon>
        <taxon>Rhizobium/Agrobacterium group</taxon>
        <taxon>Rhizobium</taxon>
    </lineage>
</organism>